<dbReference type="RefSeq" id="WP_310280859.1">
    <property type="nucleotide sequence ID" value="NZ_JAVDWQ010000006.1"/>
</dbReference>
<sequence>MLELILKITLAHLLGDFVFQTNKMVADIDTKKLKSKYLYLHSIIHLLLLLIVTSFEKQYIFPGIVLTVSHLAIDIITKIIIKDKINAINNLLIDQILHGIAIAVFINYFHDYRIDYNFIFSTENYLFLISLVAITYVSAILMKKIMLIFDYPFPNDGIKEAGKYIGMLERLFIFLSYTLNICFMSF</sequence>
<evidence type="ECO:0000256" key="1">
    <source>
        <dbReference type="SAM" id="Phobius"/>
    </source>
</evidence>
<evidence type="ECO:0000313" key="3">
    <source>
        <dbReference type="Proteomes" id="UP001269081"/>
    </source>
</evidence>
<keyword evidence="1" id="KW-0472">Membrane</keyword>
<keyword evidence="1" id="KW-0812">Transmembrane</keyword>
<organism evidence="2 3">
    <name type="scientific">Flavobacterium piscis</name>
    <dbReference type="NCBI Taxonomy" id="1114874"/>
    <lineage>
        <taxon>Bacteria</taxon>
        <taxon>Pseudomonadati</taxon>
        <taxon>Bacteroidota</taxon>
        <taxon>Flavobacteriia</taxon>
        <taxon>Flavobacteriales</taxon>
        <taxon>Flavobacteriaceae</taxon>
        <taxon>Flavobacterium</taxon>
    </lineage>
</organism>
<accession>A0ABU1Y796</accession>
<gene>
    <name evidence="2" type="ORF">J2W48_002053</name>
</gene>
<feature type="transmembrane region" description="Helical" evidence="1">
    <location>
        <begin position="59"/>
        <end position="80"/>
    </location>
</feature>
<comment type="caution">
    <text evidence="2">The sequence shown here is derived from an EMBL/GenBank/DDBJ whole genome shotgun (WGS) entry which is preliminary data.</text>
</comment>
<dbReference type="Proteomes" id="UP001269081">
    <property type="component" value="Unassembled WGS sequence"/>
</dbReference>
<proteinExistence type="predicted"/>
<reference evidence="2 3" key="1">
    <citation type="submission" date="2023-07" db="EMBL/GenBank/DDBJ databases">
        <title>Sorghum-associated microbial communities from plants grown in Nebraska, USA.</title>
        <authorList>
            <person name="Schachtman D."/>
        </authorList>
    </citation>
    <scope>NUCLEOTIDE SEQUENCE [LARGE SCALE GENOMIC DNA]</scope>
    <source>
        <strain evidence="2 3">4129</strain>
    </source>
</reference>
<keyword evidence="1" id="KW-1133">Transmembrane helix</keyword>
<dbReference type="Pfam" id="PF11750">
    <property type="entry name" value="DUF3307"/>
    <property type="match status" value="1"/>
</dbReference>
<feature type="transmembrane region" description="Helical" evidence="1">
    <location>
        <begin position="37"/>
        <end position="53"/>
    </location>
</feature>
<protein>
    <recommendedName>
        <fullName evidence="4">DUF3307 domain-containing protein</fullName>
    </recommendedName>
</protein>
<dbReference type="EMBL" id="JAVDWQ010000006">
    <property type="protein sequence ID" value="MDR7210113.1"/>
    <property type="molecule type" value="Genomic_DNA"/>
</dbReference>
<feature type="transmembrane region" description="Helical" evidence="1">
    <location>
        <begin position="92"/>
        <end position="110"/>
    </location>
</feature>
<feature type="transmembrane region" description="Helical" evidence="1">
    <location>
        <begin position="125"/>
        <end position="142"/>
    </location>
</feature>
<name>A0ABU1Y796_9FLAO</name>
<evidence type="ECO:0000313" key="2">
    <source>
        <dbReference type="EMBL" id="MDR7210113.1"/>
    </source>
</evidence>
<evidence type="ECO:0008006" key="4">
    <source>
        <dbReference type="Google" id="ProtNLM"/>
    </source>
</evidence>
<dbReference type="InterPro" id="IPR021737">
    <property type="entry name" value="Phage_phiKZ_Orf197"/>
</dbReference>
<keyword evidence="3" id="KW-1185">Reference proteome</keyword>